<dbReference type="Gene3D" id="3.40.50.300">
    <property type="entry name" value="P-loop containing nucleotide triphosphate hydrolases"/>
    <property type="match status" value="1"/>
</dbReference>
<accession>A0ABC8RYV6</accession>
<dbReference type="SUPFAM" id="SSF52540">
    <property type="entry name" value="P-loop containing nucleoside triphosphate hydrolases"/>
    <property type="match status" value="1"/>
</dbReference>
<dbReference type="AlphaFoldDB" id="A0ABC8RYV6"/>
<organism evidence="6 7">
    <name type="scientific">Ilex paraguariensis</name>
    <name type="common">yerba mate</name>
    <dbReference type="NCBI Taxonomy" id="185542"/>
    <lineage>
        <taxon>Eukaryota</taxon>
        <taxon>Viridiplantae</taxon>
        <taxon>Streptophyta</taxon>
        <taxon>Embryophyta</taxon>
        <taxon>Tracheophyta</taxon>
        <taxon>Spermatophyta</taxon>
        <taxon>Magnoliopsida</taxon>
        <taxon>eudicotyledons</taxon>
        <taxon>Gunneridae</taxon>
        <taxon>Pentapetalae</taxon>
        <taxon>asterids</taxon>
        <taxon>campanulids</taxon>
        <taxon>Aquifoliales</taxon>
        <taxon>Aquifoliaceae</taxon>
        <taxon>Ilex</taxon>
    </lineage>
</organism>
<keyword evidence="2 3" id="KW-0808">Transferase</keyword>
<gene>
    <name evidence="6" type="ORF">ILEXP_LOCUS15847</name>
</gene>
<evidence type="ECO:0000313" key="6">
    <source>
        <dbReference type="EMBL" id="CAK9147913.1"/>
    </source>
</evidence>
<name>A0ABC8RYV6_9AQUA</name>
<evidence type="ECO:0000313" key="7">
    <source>
        <dbReference type="Proteomes" id="UP001642360"/>
    </source>
</evidence>
<evidence type="ECO:0000256" key="1">
    <source>
        <dbReference type="ARBA" id="ARBA00005771"/>
    </source>
</evidence>
<dbReference type="GO" id="GO:0016740">
    <property type="term" value="F:transferase activity"/>
    <property type="evidence" value="ECO:0007669"/>
    <property type="project" value="UniProtKB-KW"/>
</dbReference>
<evidence type="ECO:0000256" key="2">
    <source>
        <dbReference type="ARBA" id="ARBA00022679"/>
    </source>
</evidence>
<feature type="compositionally biased region" description="Basic and acidic residues" evidence="4">
    <location>
        <begin position="14"/>
        <end position="28"/>
    </location>
</feature>
<comment type="similarity">
    <text evidence="1 3">Belongs to the sulfotransferase 1 family.</text>
</comment>
<dbReference type="PANTHER" id="PTHR11783">
    <property type="entry name" value="SULFOTRANSFERASE SULT"/>
    <property type="match status" value="1"/>
</dbReference>
<evidence type="ECO:0000256" key="3">
    <source>
        <dbReference type="RuleBase" id="RU361155"/>
    </source>
</evidence>
<dbReference type="Pfam" id="PF00685">
    <property type="entry name" value="Sulfotransfer_1"/>
    <property type="match status" value="1"/>
</dbReference>
<sequence length="330" mass="38086">MADLLPSQNFSSHQDVKQEEHQETHQKLSELVSTLPKAKGWATQHVHYHQGFWFNQSPLQGIITLQKSFEARPTDVFLVTLPKSGTTWFKALLFTIMNRNRYDFHDHPLLTANPHECVPFLEMYAMENPNQRPDLSLLSTHMPYTILPKSILASGSRIVYVYRDPKDTFVSLWHFMSKLRPKELPPLVLEDAVEQFCSGKSSYGPFWDHVLGYWKASIEWPDRVMFVKFADMKNDPILHAKRLAEFISYPFSSEEENEGVIHKVIELCSFENLSNLEVNKSGSYKASSASKIESKTFFRQGKTGDWKNILTTEMAEQIDGIIEQKLKDLV</sequence>
<dbReference type="Proteomes" id="UP001642360">
    <property type="component" value="Unassembled WGS sequence"/>
</dbReference>
<evidence type="ECO:0000259" key="5">
    <source>
        <dbReference type="Pfam" id="PF00685"/>
    </source>
</evidence>
<keyword evidence="7" id="KW-1185">Reference proteome</keyword>
<evidence type="ECO:0000256" key="4">
    <source>
        <dbReference type="SAM" id="MobiDB-lite"/>
    </source>
</evidence>
<proteinExistence type="inferred from homology"/>
<protein>
    <recommendedName>
        <fullName evidence="3">Sulfotransferase</fullName>
        <ecNumber evidence="3">2.8.2.-</ecNumber>
    </recommendedName>
</protein>
<dbReference type="InterPro" id="IPR027417">
    <property type="entry name" value="P-loop_NTPase"/>
</dbReference>
<dbReference type="EMBL" id="CAUOFW020001724">
    <property type="protein sequence ID" value="CAK9147913.1"/>
    <property type="molecule type" value="Genomic_DNA"/>
</dbReference>
<dbReference type="EC" id="2.8.2.-" evidence="3"/>
<feature type="region of interest" description="Disordered" evidence="4">
    <location>
        <begin position="1"/>
        <end position="28"/>
    </location>
</feature>
<feature type="domain" description="Sulfotransferase" evidence="5">
    <location>
        <begin position="73"/>
        <end position="329"/>
    </location>
</feature>
<feature type="compositionally biased region" description="Polar residues" evidence="4">
    <location>
        <begin position="1"/>
        <end position="13"/>
    </location>
</feature>
<dbReference type="InterPro" id="IPR000863">
    <property type="entry name" value="Sulfotransferase_dom"/>
</dbReference>
<reference evidence="6 7" key="1">
    <citation type="submission" date="2024-02" db="EMBL/GenBank/DDBJ databases">
        <authorList>
            <person name="Vignale AGUSTIN F."/>
            <person name="Sosa J E."/>
            <person name="Modenutti C."/>
        </authorList>
    </citation>
    <scope>NUCLEOTIDE SEQUENCE [LARGE SCALE GENOMIC DNA]</scope>
</reference>
<comment type="caution">
    <text evidence="6">The sequence shown here is derived from an EMBL/GenBank/DDBJ whole genome shotgun (WGS) entry which is preliminary data.</text>
</comment>